<reference evidence="1 2" key="1">
    <citation type="journal article" date="2024" name="G3 (Bethesda)">
        <title>Genome assembly of Hibiscus sabdariffa L. provides insights into metabolisms of medicinal natural products.</title>
        <authorList>
            <person name="Kim T."/>
        </authorList>
    </citation>
    <scope>NUCLEOTIDE SEQUENCE [LARGE SCALE GENOMIC DNA]</scope>
    <source>
        <strain evidence="1">TK-2024</strain>
        <tissue evidence="1">Old leaves</tissue>
    </source>
</reference>
<accession>A0ABR2NB40</accession>
<comment type="caution">
    <text evidence="1">The sequence shown here is derived from an EMBL/GenBank/DDBJ whole genome shotgun (WGS) entry which is preliminary data.</text>
</comment>
<proteinExistence type="predicted"/>
<name>A0ABR2NB40_9ROSI</name>
<dbReference type="Proteomes" id="UP001396334">
    <property type="component" value="Unassembled WGS sequence"/>
</dbReference>
<protein>
    <submittedName>
        <fullName evidence="1">Uncharacterized protein</fullName>
    </submittedName>
</protein>
<dbReference type="EMBL" id="JBBPBN010000188">
    <property type="protein sequence ID" value="KAK8973262.1"/>
    <property type="molecule type" value="Genomic_DNA"/>
</dbReference>
<organism evidence="1 2">
    <name type="scientific">Hibiscus sabdariffa</name>
    <name type="common">roselle</name>
    <dbReference type="NCBI Taxonomy" id="183260"/>
    <lineage>
        <taxon>Eukaryota</taxon>
        <taxon>Viridiplantae</taxon>
        <taxon>Streptophyta</taxon>
        <taxon>Embryophyta</taxon>
        <taxon>Tracheophyta</taxon>
        <taxon>Spermatophyta</taxon>
        <taxon>Magnoliopsida</taxon>
        <taxon>eudicotyledons</taxon>
        <taxon>Gunneridae</taxon>
        <taxon>Pentapetalae</taxon>
        <taxon>rosids</taxon>
        <taxon>malvids</taxon>
        <taxon>Malvales</taxon>
        <taxon>Malvaceae</taxon>
        <taxon>Malvoideae</taxon>
        <taxon>Hibiscus</taxon>
    </lineage>
</organism>
<sequence length="166" mass="18698">MATARSPPRSWLLSSDTILSSASKASTILRGLTSAVSSPERWSEGSLKTWFYGFVPVVASPLDRRMMGSERSSMITTECFVLSMLETATMEGVILELLARPLFRVRIKNPTRERGLRIWDPCSNESLMKGLKDARVHRRQCSWQIYQVYLRDCLHPAASLPGDDAF</sequence>
<evidence type="ECO:0000313" key="2">
    <source>
        <dbReference type="Proteomes" id="UP001396334"/>
    </source>
</evidence>
<gene>
    <name evidence="1" type="ORF">V6N11_034360</name>
</gene>
<evidence type="ECO:0000313" key="1">
    <source>
        <dbReference type="EMBL" id="KAK8973262.1"/>
    </source>
</evidence>
<keyword evidence="2" id="KW-1185">Reference proteome</keyword>